<dbReference type="InterPro" id="IPR031314">
    <property type="entry name" value="DNK_dom"/>
</dbReference>
<accession>A0A7R9I2U1</accession>
<sequence length="297" mass="34831">MKLSKGYCNDSLVHGEFRLDKSLLVHRWVVLRSLYSISQGGSWLQSEGKTLNYAFLPRNKSWFTVFMKCPSSTIATVTKTSTTDDVINNQKRPFRVSVEGNIGCGKSTLIRHFGQFPQVDSHLNLLDLLYKDINRWNFVFQNFVQLSRLNIQTRSTDKKVQMFERSLQNNRFCFVEMARKKKQLSEPEYTVLCEWYNWISNNIDIQLDLIVYLRSSPEIAHQRIQKRNRPEEMSISLDYLKDLHNSYESWLLYSDDVPAPVLQIDVNQELNIVQQLYQDNQHHILGLSRVDKLTCTP</sequence>
<dbReference type="CDD" id="cd01673">
    <property type="entry name" value="dNK"/>
    <property type="match status" value="1"/>
</dbReference>
<dbReference type="PANTHER" id="PTHR10513">
    <property type="entry name" value="DEOXYNUCLEOSIDE KINASE"/>
    <property type="match status" value="1"/>
</dbReference>
<dbReference type="PANTHER" id="PTHR10513:SF38">
    <property type="entry name" value="DEOXYNUCLEOSIDE KINASE-LIKE PROTEIN"/>
    <property type="match status" value="1"/>
</dbReference>
<dbReference type="InterPro" id="IPR027417">
    <property type="entry name" value="P-loop_NTPase"/>
</dbReference>
<dbReference type="GO" id="GO:0019136">
    <property type="term" value="F:deoxynucleoside kinase activity"/>
    <property type="evidence" value="ECO:0007669"/>
    <property type="project" value="TreeGrafter"/>
</dbReference>
<evidence type="ECO:0000259" key="1">
    <source>
        <dbReference type="Pfam" id="PF01712"/>
    </source>
</evidence>
<reference evidence="2" key="1">
    <citation type="submission" date="2020-11" db="EMBL/GenBank/DDBJ databases">
        <authorList>
            <person name="Tran Van P."/>
        </authorList>
    </citation>
    <scope>NUCLEOTIDE SEQUENCE</scope>
</reference>
<dbReference type="AlphaFoldDB" id="A0A7R9I2U1"/>
<gene>
    <name evidence="2" type="ORF">TBIB3V08_LOCUS7718</name>
</gene>
<name>A0A7R9I2U1_9NEOP</name>
<dbReference type="SUPFAM" id="SSF52540">
    <property type="entry name" value="P-loop containing nucleoside triphosphate hydrolases"/>
    <property type="match status" value="1"/>
</dbReference>
<proteinExistence type="predicted"/>
<protein>
    <recommendedName>
        <fullName evidence="1">Deoxynucleoside kinase domain-containing protein</fullName>
    </recommendedName>
</protein>
<dbReference type="EMBL" id="OD567232">
    <property type="protein sequence ID" value="CAD7445364.1"/>
    <property type="molecule type" value="Genomic_DNA"/>
</dbReference>
<dbReference type="InterPro" id="IPR050566">
    <property type="entry name" value="Deoxyribonucleoside_kinase"/>
</dbReference>
<dbReference type="Pfam" id="PF01712">
    <property type="entry name" value="dNK"/>
    <property type="match status" value="1"/>
</dbReference>
<evidence type="ECO:0000313" key="2">
    <source>
        <dbReference type="EMBL" id="CAD7445364.1"/>
    </source>
</evidence>
<dbReference type="GO" id="GO:0005739">
    <property type="term" value="C:mitochondrion"/>
    <property type="evidence" value="ECO:0007669"/>
    <property type="project" value="TreeGrafter"/>
</dbReference>
<dbReference type="Gene3D" id="3.40.50.300">
    <property type="entry name" value="P-loop containing nucleotide triphosphate hydrolases"/>
    <property type="match status" value="1"/>
</dbReference>
<organism evidence="2">
    <name type="scientific">Timema bartmani</name>
    <dbReference type="NCBI Taxonomy" id="61472"/>
    <lineage>
        <taxon>Eukaryota</taxon>
        <taxon>Metazoa</taxon>
        <taxon>Ecdysozoa</taxon>
        <taxon>Arthropoda</taxon>
        <taxon>Hexapoda</taxon>
        <taxon>Insecta</taxon>
        <taxon>Pterygota</taxon>
        <taxon>Neoptera</taxon>
        <taxon>Polyneoptera</taxon>
        <taxon>Phasmatodea</taxon>
        <taxon>Timematodea</taxon>
        <taxon>Timematoidea</taxon>
        <taxon>Timematidae</taxon>
        <taxon>Timema</taxon>
    </lineage>
</organism>
<feature type="domain" description="Deoxynucleoside kinase" evidence="1">
    <location>
        <begin position="96"/>
        <end position="272"/>
    </location>
</feature>